<dbReference type="GO" id="GO:0009277">
    <property type="term" value="C:fungal-type cell wall"/>
    <property type="evidence" value="ECO:0007669"/>
    <property type="project" value="InterPro"/>
</dbReference>
<sequence>MSHRGTLKYFHNGTQRGDKPSSSSEIDRKWTTRSFIRPVDEQDSFRTTTQFYHSRYQLFSLPLITHKMFARIATFFLFCCFALCASAVAVPSGNQCSSGAIQCCNSVQDADSAAVAVLTGLLGIVLSSLTGQVGVNCTPISVIGVGGNSCTQQTVCCTDNSFNGLIAAGCTPVNLNL</sequence>
<organism evidence="9 10">
    <name type="scientific">Tricholomella constricta</name>
    <dbReference type="NCBI Taxonomy" id="117010"/>
    <lineage>
        <taxon>Eukaryota</taxon>
        <taxon>Fungi</taxon>
        <taxon>Dikarya</taxon>
        <taxon>Basidiomycota</taxon>
        <taxon>Agaricomycotina</taxon>
        <taxon>Agaricomycetes</taxon>
        <taxon>Agaricomycetidae</taxon>
        <taxon>Agaricales</taxon>
        <taxon>Tricholomatineae</taxon>
        <taxon>Lyophyllaceae</taxon>
        <taxon>Tricholomella</taxon>
    </lineage>
</organism>
<evidence type="ECO:0000313" key="10">
    <source>
        <dbReference type="Proteomes" id="UP000565441"/>
    </source>
</evidence>
<gene>
    <name evidence="9" type="ORF">D9615_010275</name>
</gene>
<dbReference type="CDD" id="cd23507">
    <property type="entry name" value="hydrophobin_I"/>
    <property type="match status" value="1"/>
</dbReference>
<accession>A0A8H5LRI0</accession>
<dbReference type="Proteomes" id="UP000565441">
    <property type="component" value="Unassembled WGS sequence"/>
</dbReference>
<proteinExistence type="inferred from homology"/>
<comment type="subcellular location">
    <subcellularLocation>
        <location evidence="1 7">Secreted</location>
        <location evidence="1 7">Cell wall</location>
    </subcellularLocation>
</comment>
<dbReference type="OrthoDB" id="4225815at2759"/>
<keyword evidence="5 7" id="KW-0732">Signal</keyword>
<evidence type="ECO:0000256" key="6">
    <source>
        <dbReference type="ARBA" id="ARBA00023157"/>
    </source>
</evidence>
<keyword evidence="8" id="KW-0812">Transmembrane</keyword>
<dbReference type="InterPro" id="IPR019778">
    <property type="entry name" value="Class_I_Hydrophobin_CS"/>
</dbReference>
<comment type="similarity">
    <text evidence="2 7">Belongs to the fungal hydrophobin family.</text>
</comment>
<reference evidence="9 10" key="1">
    <citation type="journal article" date="2020" name="ISME J.">
        <title>Uncovering the hidden diversity of litter-decomposition mechanisms in mushroom-forming fungi.</title>
        <authorList>
            <person name="Floudas D."/>
            <person name="Bentzer J."/>
            <person name="Ahren D."/>
            <person name="Johansson T."/>
            <person name="Persson P."/>
            <person name="Tunlid A."/>
        </authorList>
    </citation>
    <scope>NUCLEOTIDE SEQUENCE [LARGE SCALE GENOMIC DNA]</scope>
    <source>
        <strain evidence="9 10">CBS 661.87</strain>
    </source>
</reference>
<evidence type="ECO:0000256" key="2">
    <source>
        <dbReference type="ARBA" id="ARBA00010446"/>
    </source>
</evidence>
<feature type="transmembrane region" description="Helical" evidence="8">
    <location>
        <begin position="68"/>
        <end position="90"/>
    </location>
</feature>
<keyword evidence="8" id="KW-1133">Transmembrane helix</keyword>
<dbReference type="PROSITE" id="PS00956">
    <property type="entry name" value="HYDROPHOBIN"/>
    <property type="match status" value="1"/>
</dbReference>
<evidence type="ECO:0000256" key="4">
    <source>
        <dbReference type="ARBA" id="ARBA00022525"/>
    </source>
</evidence>
<dbReference type="InterPro" id="IPR001338">
    <property type="entry name" value="Class_I_Hydrophobin"/>
</dbReference>
<comment type="caution">
    <text evidence="9">The sequence shown here is derived from an EMBL/GenBank/DDBJ whole genome shotgun (WGS) entry which is preliminary data.</text>
</comment>
<keyword evidence="10" id="KW-1185">Reference proteome</keyword>
<keyword evidence="3 7" id="KW-0134">Cell wall</keyword>
<evidence type="ECO:0000256" key="5">
    <source>
        <dbReference type="ARBA" id="ARBA00022729"/>
    </source>
</evidence>
<keyword evidence="6 7" id="KW-1015">Disulfide bond</keyword>
<dbReference type="AlphaFoldDB" id="A0A8H5LRI0"/>
<evidence type="ECO:0000313" key="9">
    <source>
        <dbReference type="EMBL" id="KAF5367355.1"/>
    </source>
</evidence>
<protein>
    <recommendedName>
        <fullName evidence="7">Hydrophobin</fullName>
    </recommendedName>
</protein>
<keyword evidence="8" id="KW-0472">Membrane</keyword>
<name>A0A8H5LRI0_9AGAR</name>
<evidence type="ECO:0000256" key="8">
    <source>
        <dbReference type="SAM" id="Phobius"/>
    </source>
</evidence>
<keyword evidence="4 7" id="KW-0964">Secreted</keyword>
<evidence type="ECO:0000256" key="1">
    <source>
        <dbReference type="ARBA" id="ARBA00004191"/>
    </source>
</evidence>
<evidence type="ECO:0000256" key="7">
    <source>
        <dbReference type="RuleBase" id="RU365009"/>
    </source>
</evidence>
<dbReference type="GO" id="GO:0005199">
    <property type="term" value="F:structural constituent of cell wall"/>
    <property type="evidence" value="ECO:0007669"/>
    <property type="project" value="InterPro"/>
</dbReference>
<evidence type="ECO:0000256" key="3">
    <source>
        <dbReference type="ARBA" id="ARBA00022512"/>
    </source>
</evidence>
<dbReference type="EMBL" id="JAACJP010000067">
    <property type="protein sequence ID" value="KAF5367355.1"/>
    <property type="molecule type" value="Genomic_DNA"/>
</dbReference>
<dbReference type="Pfam" id="PF01185">
    <property type="entry name" value="Hydrophobin"/>
    <property type="match status" value="1"/>
</dbReference>
<dbReference type="SMART" id="SM00075">
    <property type="entry name" value="HYDRO"/>
    <property type="match status" value="1"/>
</dbReference>